<dbReference type="EMBL" id="CAAALY010036050">
    <property type="protein sequence ID" value="VEL18219.1"/>
    <property type="molecule type" value="Genomic_DNA"/>
</dbReference>
<gene>
    <name evidence="1" type="ORF">PXEA_LOCUS11659</name>
</gene>
<dbReference type="AlphaFoldDB" id="A0A448WRB6"/>
<keyword evidence="2" id="KW-1185">Reference proteome</keyword>
<evidence type="ECO:0000313" key="2">
    <source>
        <dbReference type="Proteomes" id="UP000784294"/>
    </source>
</evidence>
<dbReference type="Proteomes" id="UP000784294">
    <property type="component" value="Unassembled WGS sequence"/>
</dbReference>
<sequence>MRAVGPVPRLASFESQSALLPRHDNTKLASNTTWRRGVETGIRRLRLPDTAYRAIRLRGVSKSQSLGLPTEHTQDKPIYARNRGDYNNTDRLLLLRRVCLCLVELCFFVTRAKVATDNHKRVGFIRPWGSFWPQSTMPRQLLFVYLNIIIKRALPNVFMRCPPVARFCPLPFSPLFHSLRPPLPLASPGPLTCSRADFFFLSHAPSLPLPTSLPVSYSLSLSLSLTEYILKLQADKQAECCIVQADFQTCPNNMPPSMYGVDEYS</sequence>
<proteinExistence type="predicted"/>
<organism evidence="1 2">
    <name type="scientific">Protopolystoma xenopodis</name>
    <dbReference type="NCBI Taxonomy" id="117903"/>
    <lineage>
        <taxon>Eukaryota</taxon>
        <taxon>Metazoa</taxon>
        <taxon>Spiralia</taxon>
        <taxon>Lophotrochozoa</taxon>
        <taxon>Platyhelminthes</taxon>
        <taxon>Monogenea</taxon>
        <taxon>Polyopisthocotylea</taxon>
        <taxon>Polystomatidea</taxon>
        <taxon>Polystomatidae</taxon>
        <taxon>Protopolystoma</taxon>
    </lineage>
</organism>
<protein>
    <submittedName>
        <fullName evidence="1">Uncharacterized protein</fullName>
    </submittedName>
</protein>
<name>A0A448WRB6_9PLAT</name>
<accession>A0A448WRB6</accession>
<evidence type="ECO:0000313" key="1">
    <source>
        <dbReference type="EMBL" id="VEL18219.1"/>
    </source>
</evidence>
<comment type="caution">
    <text evidence="1">The sequence shown here is derived from an EMBL/GenBank/DDBJ whole genome shotgun (WGS) entry which is preliminary data.</text>
</comment>
<reference evidence="1" key="1">
    <citation type="submission" date="2018-11" db="EMBL/GenBank/DDBJ databases">
        <authorList>
            <consortium name="Pathogen Informatics"/>
        </authorList>
    </citation>
    <scope>NUCLEOTIDE SEQUENCE</scope>
</reference>